<protein>
    <submittedName>
        <fullName evidence="1">Uncharacterized protein</fullName>
    </submittedName>
</protein>
<comment type="caution">
    <text evidence="1">The sequence shown here is derived from an EMBL/GenBank/DDBJ whole genome shotgun (WGS) entry which is preliminary data.</text>
</comment>
<organism evidence="1 2">
    <name type="scientific">Caerostris extrusa</name>
    <name type="common">Bark spider</name>
    <name type="synonym">Caerostris bankana</name>
    <dbReference type="NCBI Taxonomy" id="172846"/>
    <lineage>
        <taxon>Eukaryota</taxon>
        <taxon>Metazoa</taxon>
        <taxon>Ecdysozoa</taxon>
        <taxon>Arthropoda</taxon>
        <taxon>Chelicerata</taxon>
        <taxon>Arachnida</taxon>
        <taxon>Araneae</taxon>
        <taxon>Araneomorphae</taxon>
        <taxon>Entelegynae</taxon>
        <taxon>Araneoidea</taxon>
        <taxon>Araneidae</taxon>
        <taxon>Caerostris</taxon>
    </lineage>
</organism>
<dbReference type="Proteomes" id="UP001054945">
    <property type="component" value="Unassembled WGS sequence"/>
</dbReference>
<proteinExistence type="predicted"/>
<sequence length="87" mass="9891">MVTEISYLKENELLMCNSKRTFIEEAYCISSYRTSSPIFIDASCHSGVDMDFWFVSPIMPVTHCKRQAVRLKDVVHLSVAAIRNCGV</sequence>
<keyword evidence="2" id="KW-1185">Reference proteome</keyword>
<gene>
    <name evidence="1" type="ORF">CEXT_27731</name>
</gene>
<name>A0AAV4YCK9_CAEEX</name>
<evidence type="ECO:0000313" key="2">
    <source>
        <dbReference type="Proteomes" id="UP001054945"/>
    </source>
</evidence>
<dbReference type="AlphaFoldDB" id="A0AAV4YCK9"/>
<dbReference type="EMBL" id="BPLR01018990">
    <property type="protein sequence ID" value="GIZ03726.1"/>
    <property type="molecule type" value="Genomic_DNA"/>
</dbReference>
<accession>A0AAV4YCK9</accession>
<evidence type="ECO:0000313" key="1">
    <source>
        <dbReference type="EMBL" id="GIZ03726.1"/>
    </source>
</evidence>
<reference evidence="1 2" key="1">
    <citation type="submission" date="2021-06" db="EMBL/GenBank/DDBJ databases">
        <title>Caerostris extrusa draft genome.</title>
        <authorList>
            <person name="Kono N."/>
            <person name="Arakawa K."/>
        </authorList>
    </citation>
    <scope>NUCLEOTIDE SEQUENCE [LARGE SCALE GENOMIC DNA]</scope>
</reference>